<dbReference type="VEuPathDB" id="FungiDB:H310_13234"/>
<feature type="compositionally biased region" description="Low complexity" evidence="8">
    <location>
        <begin position="457"/>
        <end position="477"/>
    </location>
</feature>
<evidence type="ECO:0000313" key="10">
    <source>
        <dbReference type="EMBL" id="ETV92574.1"/>
    </source>
</evidence>
<dbReference type="InterPro" id="IPR036875">
    <property type="entry name" value="Znf_CCHC_sf"/>
</dbReference>
<evidence type="ECO:0000256" key="3">
    <source>
        <dbReference type="ARBA" id="ARBA00022737"/>
    </source>
</evidence>
<proteinExistence type="predicted"/>
<feature type="compositionally biased region" description="Polar residues" evidence="8">
    <location>
        <begin position="71"/>
        <end position="82"/>
    </location>
</feature>
<feature type="compositionally biased region" description="Acidic residues" evidence="8">
    <location>
        <begin position="9"/>
        <end position="29"/>
    </location>
</feature>
<dbReference type="GO" id="GO:0071039">
    <property type="term" value="P:nuclear polyadenylation-dependent CUT catabolic process"/>
    <property type="evidence" value="ECO:0007669"/>
    <property type="project" value="TreeGrafter"/>
</dbReference>
<organism evidence="10">
    <name type="scientific">Aphanomyces invadans</name>
    <dbReference type="NCBI Taxonomy" id="157072"/>
    <lineage>
        <taxon>Eukaryota</taxon>
        <taxon>Sar</taxon>
        <taxon>Stramenopiles</taxon>
        <taxon>Oomycota</taxon>
        <taxon>Saprolegniomycetes</taxon>
        <taxon>Saprolegniales</taxon>
        <taxon>Verrucalvaceae</taxon>
        <taxon>Aphanomyces</taxon>
    </lineage>
</organism>
<dbReference type="RefSeq" id="XP_008878881.1">
    <property type="nucleotide sequence ID" value="XM_008880659.1"/>
</dbReference>
<dbReference type="SUPFAM" id="SSF57756">
    <property type="entry name" value="Retrovirus zinc finger-like domains"/>
    <property type="match status" value="2"/>
</dbReference>
<keyword evidence="2" id="KW-0479">Metal-binding</keyword>
<evidence type="ECO:0000256" key="4">
    <source>
        <dbReference type="ARBA" id="ARBA00022771"/>
    </source>
</evidence>
<dbReference type="EMBL" id="KI913999">
    <property type="protein sequence ID" value="ETV92574.1"/>
    <property type="molecule type" value="Genomic_DNA"/>
</dbReference>
<keyword evidence="4 7" id="KW-0863">Zinc-finger</keyword>
<evidence type="ECO:0000259" key="9">
    <source>
        <dbReference type="PROSITE" id="PS50158"/>
    </source>
</evidence>
<dbReference type="SMART" id="SM00343">
    <property type="entry name" value="ZnF_C2HC"/>
    <property type="match status" value="4"/>
</dbReference>
<dbReference type="PROSITE" id="PS50158">
    <property type="entry name" value="ZF_CCHC"/>
    <property type="match status" value="3"/>
</dbReference>
<feature type="domain" description="CCHC-type" evidence="9">
    <location>
        <begin position="304"/>
        <end position="319"/>
    </location>
</feature>
<feature type="compositionally biased region" description="Acidic residues" evidence="8">
    <location>
        <begin position="202"/>
        <end position="218"/>
    </location>
</feature>
<feature type="compositionally biased region" description="Low complexity" evidence="8">
    <location>
        <begin position="233"/>
        <end position="247"/>
    </location>
</feature>
<dbReference type="GeneID" id="20090284"/>
<evidence type="ECO:0000256" key="8">
    <source>
        <dbReference type="SAM" id="MobiDB-lite"/>
    </source>
</evidence>
<dbReference type="OrthoDB" id="3863715at2759"/>
<dbReference type="GO" id="GO:0031499">
    <property type="term" value="C:TRAMP complex"/>
    <property type="evidence" value="ECO:0007669"/>
    <property type="project" value="TreeGrafter"/>
</dbReference>
<dbReference type="PANTHER" id="PTHR46543">
    <property type="entry name" value="ZINC FINGER CCHC DOMAIN-CONTAINING PROTEIN 7"/>
    <property type="match status" value="1"/>
</dbReference>
<dbReference type="GO" id="GO:0008270">
    <property type="term" value="F:zinc ion binding"/>
    <property type="evidence" value="ECO:0007669"/>
    <property type="project" value="UniProtKB-KW"/>
</dbReference>
<comment type="subcellular location">
    <subcellularLocation>
        <location evidence="1">Nucleus</location>
    </subcellularLocation>
</comment>
<evidence type="ECO:0000256" key="6">
    <source>
        <dbReference type="ARBA" id="ARBA00023242"/>
    </source>
</evidence>
<feature type="domain" description="CCHC-type" evidence="9">
    <location>
        <begin position="263"/>
        <end position="277"/>
    </location>
</feature>
<dbReference type="GO" id="GO:0071036">
    <property type="term" value="P:nuclear polyadenylation-dependent snoRNA catabolic process"/>
    <property type="evidence" value="ECO:0007669"/>
    <property type="project" value="TreeGrafter"/>
</dbReference>
<dbReference type="eggNOG" id="KOG4400">
    <property type="taxonomic scope" value="Eukaryota"/>
</dbReference>
<dbReference type="GO" id="GO:0071035">
    <property type="term" value="P:nuclear polyadenylation-dependent rRNA catabolic process"/>
    <property type="evidence" value="ECO:0007669"/>
    <property type="project" value="TreeGrafter"/>
</dbReference>
<dbReference type="AlphaFoldDB" id="A0A024TEY6"/>
<feature type="region of interest" description="Disordered" evidence="8">
    <location>
        <begin position="450"/>
        <end position="501"/>
    </location>
</feature>
<dbReference type="GO" id="GO:0071031">
    <property type="term" value="P:nuclear mRNA surveillance of mRNA 3'-end processing"/>
    <property type="evidence" value="ECO:0007669"/>
    <property type="project" value="TreeGrafter"/>
</dbReference>
<dbReference type="GO" id="GO:0003723">
    <property type="term" value="F:RNA binding"/>
    <property type="evidence" value="ECO:0007669"/>
    <property type="project" value="TreeGrafter"/>
</dbReference>
<dbReference type="InterPro" id="IPR051644">
    <property type="entry name" value="TRAMP_AT-DNA-binding"/>
</dbReference>
<dbReference type="InterPro" id="IPR001878">
    <property type="entry name" value="Znf_CCHC"/>
</dbReference>
<gene>
    <name evidence="10" type="ORF">H310_13234</name>
</gene>
<sequence length="527" mass="57066">MSARVEFSADSDQEVVVIDDDDSEEDECLDMSNPLAHVKKVPTTSSATPSRRHSSTSDSAQDKIVQVVHNPATNGKSVSPTQHVLAPSRGKGSIASNRSPPHGTKEGGQGSMTSPIDLPESEEDESFAEQPPVTLSPPSSDVDEVFVPPMAKPSITLSKWASRFLAPRAPAAVVDELDLQPMQDFILDDFGTRFRGTTDPDPVVDDDDDDDGNSDGDDASNKLVVGAPIVHKSPPSTAATKDTAAPTKPRKESRYFRKDLTTKCFNCGEIGHMSNACVNSTVLRPCFMCGYRDHKANECPHLLCHRCNEPGHEARNCPNGRYYLDFCGTCGAADHDSRECPPRLRDAKLARCMVCFERGHLVRRWCGWKRRQELCRAVCHIPAQQISVFIAPSAADRTRPRNAVVALTATVADRLTTTAGIDSATTGGPCMHLKLPRRAISAMKQGILQPSAQQDLPSPATASSTRDSTARTTHTAAPPSDSAPTSTTGSRMRRGSFHGAERSTGTFVALWKPQSGDKGEYKIFMLQ</sequence>
<dbReference type="GO" id="GO:0071037">
    <property type="term" value="P:nuclear polyadenylation-dependent snRNA catabolic process"/>
    <property type="evidence" value="ECO:0007669"/>
    <property type="project" value="TreeGrafter"/>
</dbReference>
<evidence type="ECO:0000256" key="7">
    <source>
        <dbReference type="PROSITE-ProRule" id="PRU00047"/>
    </source>
</evidence>
<keyword evidence="3" id="KW-0677">Repeat</keyword>
<evidence type="ECO:0000256" key="5">
    <source>
        <dbReference type="ARBA" id="ARBA00022833"/>
    </source>
</evidence>
<feature type="region of interest" description="Disordered" evidence="8">
    <location>
        <begin position="1"/>
        <end position="145"/>
    </location>
</feature>
<dbReference type="Gene3D" id="4.10.60.10">
    <property type="entry name" value="Zinc finger, CCHC-type"/>
    <property type="match status" value="2"/>
</dbReference>
<feature type="region of interest" description="Disordered" evidence="8">
    <location>
        <begin position="191"/>
        <end position="252"/>
    </location>
</feature>
<feature type="non-terminal residue" evidence="10">
    <location>
        <position position="527"/>
    </location>
</feature>
<keyword evidence="6" id="KW-0539">Nucleus</keyword>
<keyword evidence="5" id="KW-0862">Zinc</keyword>
<evidence type="ECO:0000256" key="2">
    <source>
        <dbReference type="ARBA" id="ARBA00022723"/>
    </source>
</evidence>
<dbReference type="Pfam" id="PF00098">
    <property type="entry name" value="zf-CCHC"/>
    <property type="match status" value="2"/>
</dbReference>
<evidence type="ECO:0000256" key="1">
    <source>
        <dbReference type="ARBA" id="ARBA00004123"/>
    </source>
</evidence>
<reference evidence="10" key="1">
    <citation type="submission" date="2013-12" db="EMBL/GenBank/DDBJ databases">
        <title>The Genome Sequence of Aphanomyces invadans NJM9701.</title>
        <authorList>
            <consortium name="The Broad Institute Genomics Platform"/>
            <person name="Russ C."/>
            <person name="Tyler B."/>
            <person name="van West P."/>
            <person name="Dieguez-Uribeondo J."/>
            <person name="Young S.K."/>
            <person name="Zeng Q."/>
            <person name="Gargeya S."/>
            <person name="Fitzgerald M."/>
            <person name="Abouelleil A."/>
            <person name="Alvarado L."/>
            <person name="Chapman S.B."/>
            <person name="Gainer-Dewar J."/>
            <person name="Goldberg J."/>
            <person name="Griggs A."/>
            <person name="Gujja S."/>
            <person name="Hansen M."/>
            <person name="Howarth C."/>
            <person name="Imamovic A."/>
            <person name="Ireland A."/>
            <person name="Larimer J."/>
            <person name="McCowan C."/>
            <person name="Murphy C."/>
            <person name="Pearson M."/>
            <person name="Poon T.W."/>
            <person name="Priest M."/>
            <person name="Roberts A."/>
            <person name="Saif S."/>
            <person name="Shea T."/>
            <person name="Sykes S."/>
            <person name="Wortman J."/>
            <person name="Nusbaum C."/>
            <person name="Birren B."/>
        </authorList>
    </citation>
    <scope>NUCLEOTIDE SEQUENCE [LARGE SCALE GENOMIC DNA]</scope>
    <source>
        <strain evidence="10">NJM9701</strain>
    </source>
</reference>
<accession>A0A024TEY6</accession>
<protein>
    <recommendedName>
        <fullName evidence="9">CCHC-type domain-containing protein</fullName>
    </recommendedName>
</protein>
<dbReference type="GO" id="GO:0071038">
    <property type="term" value="P:TRAMP-dependent tRNA surveillance pathway"/>
    <property type="evidence" value="ECO:0007669"/>
    <property type="project" value="TreeGrafter"/>
</dbReference>
<feature type="domain" description="CCHC-type" evidence="9">
    <location>
        <begin position="286"/>
        <end position="300"/>
    </location>
</feature>
<dbReference type="PANTHER" id="PTHR46543:SF1">
    <property type="entry name" value="ZINC FINGER CCHC DOMAIN-CONTAINING PROTEIN 7"/>
    <property type="match status" value="1"/>
</dbReference>
<name>A0A024TEY6_9STRA</name>